<evidence type="ECO:0000313" key="2">
    <source>
        <dbReference type="EMBL" id="EFM01657.1"/>
    </source>
</evidence>
<keyword evidence="3" id="KW-1185">Reference proteome</keyword>
<feature type="transmembrane region" description="Helical" evidence="1">
    <location>
        <begin position="161"/>
        <end position="179"/>
    </location>
</feature>
<proteinExistence type="predicted"/>
<dbReference type="Pfam" id="PF19558">
    <property type="entry name" value="DUF6080"/>
    <property type="match status" value="1"/>
</dbReference>
<reference evidence="2" key="1">
    <citation type="submission" date="2010-07" db="EMBL/GenBank/DDBJ databases">
        <authorList>
            <person name="Muzny D."/>
            <person name="Qin X."/>
            <person name="Deng J."/>
            <person name="Jiang H."/>
            <person name="Liu Y."/>
            <person name="Qu J."/>
            <person name="Song X.-Z."/>
            <person name="Zhang L."/>
            <person name="Thornton R."/>
            <person name="Coyle M."/>
            <person name="Francisco L."/>
            <person name="Jackson L."/>
            <person name="Javaid M."/>
            <person name="Korchina V."/>
            <person name="Kovar C."/>
            <person name="Mata R."/>
            <person name="Mathew T."/>
            <person name="Ngo R."/>
            <person name="Nguyen L."/>
            <person name="Nguyen N."/>
            <person name="Okwuonu G."/>
            <person name="Ongeri F."/>
            <person name="Pham C."/>
            <person name="Simmons D."/>
            <person name="Wilczek-Boney K."/>
            <person name="Hale W."/>
            <person name="Jakkamsetti A."/>
            <person name="Pham P."/>
            <person name="Ruth R."/>
            <person name="San Lucas F."/>
            <person name="Warren J."/>
            <person name="Zhang J."/>
            <person name="Zhao Z."/>
            <person name="Zhou C."/>
            <person name="Zhu D."/>
            <person name="Lee S."/>
            <person name="Bess C."/>
            <person name="Blankenburg K."/>
            <person name="Forbes L."/>
            <person name="Fu Q."/>
            <person name="Gubbala S."/>
            <person name="Hirani K."/>
            <person name="Jayaseelan J.C."/>
            <person name="Lara F."/>
            <person name="Munidasa M."/>
            <person name="Palculict T."/>
            <person name="Patil S."/>
            <person name="Pu L.-L."/>
            <person name="Saada N."/>
            <person name="Tang L."/>
            <person name="Weissenberger G."/>
            <person name="Zhu Y."/>
            <person name="Hemphill L."/>
            <person name="Shang Y."/>
            <person name="Youmans B."/>
            <person name="Ayvaz T."/>
            <person name="Ross M."/>
            <person name="Santibanez J."/>
            <person name="Aqrawi P."/>
            <person name="Gross S."/>
            <person name="Joshi V."/>
            <person name="Fowler G."/>
            <person name="Nazareth L."/>
            <person name="Reid J."/>
            <person name="Worley K."/>
            <person name="Petrosino J."/>
            <person name="Highlander S."/>
            <person name="Gibbs R."/>
        </authorList>
    </citation>
    <scope>NUCLEOTIDE SEQUENCE [LARGE SCALE GENOMIC DNA]</scope>
    <source>
        <strain evidence="2">DSM 16973</strain>
    </source>
</reference>
<gene>
    <name evidence="2" type="ORF">HMPREF0658_1387</name>
</gene>
<feature type="transmembrane region" description="Helical" evidence="1">
    <location>
        <begin position="423"/>
        <end position="441"/>
    </location>
</feature>
<accession>E0NT85</accession>
<dbReference type="AlphaFoldDB" id="E0NT85"/>
<keyword evidence="1" id="KW-1133">Transmembrane helix</keyword>
<feature type="transmembrane region" description="Helical" evidence="1">
    <location>
        <begin position="391"/>
        <end position="411"/>
    </location>
</feature>
<dbReference type="RefSeq" id="WP_006949475.1">
    <property type="nucleotide sequence ID" value="NZ_GL397214.1"/>
</dbReference>
<evidence type="ECO:0000313" key="3">
    <source>
        <dbReference type="Proteomes" id="UP000004394"/>
    </source>
</evidence>
<dbReference type="BioCyc" id="PMAR862515-HMP:GMOO-1410-MONOMER"/>
<feature type="transmembrane region" description="Helical" evidence="1">
    <location>
        <begin position="191"/>
        <end position="211"/>
    </location>
</feature>
<dbReference type="InterPro" id="IPR045726">
    <property type="entry name" value="DUF6080"/>
</dbReference>
<dbReference type="EMBL" id="AEEI01000047">
    <property type="protein sequence ID" value="EFM01657.1"/>
    <property type="molecule type" value="Genomic_DNA"/>
</dbReference>
<feature type="transmembrane region" description="Helical" evidence="1">
    <location>
        <begin position="136"/>
        <end position="155"/>
    </location>
</feature>
<evidence type="ECO:0008006" key="4">
    <source>
        <dbReference type="Google" id="ProtNLM"/>
    </source>
</evidence>
<protein>
    <recommendedName>
        <fullName evidence="4">Tat pathway signal sequence domain protein</fullName>
    </recommendedName>
</protein>
<keyword evidence="1" id="KW-0472">Membrane</keyword>
<comment type="caution">
    <text evidence="2">The sequence shown here is derived from an EMBL/GenBank/DDBJ whole genome shotgun (WGS) entry which is preliminary data.</text>
</comment>
<dbReference type="STRING" id="862515.HMPREF0658_1387"/>
<name>E0NT85_9BACT</name>
<feature type="transmembrane region" description="Helical" evidence="1">
    <location>
        <begin position="349"/>
        <end position="376"/>
    </location>
</feature>
<feature type="transmembrane region" description="Helical" evidence="1">
    <location>
        <begin position="94"/>
        <end position="124"/>
    </location>
</feature>
<dbReference type="Proteomes" id="UP000004394">
    <property type="component" value="Unassembled WGS sequence"/>
</dbReference>
<sequence length="447" mass="51013">MKNPFAIRRDERRPAFVALLLAALLQVVMVVYRYDLFTRGGNQGYWNLFFNHFQVSGFDPLTYITLSHWDVYYEIFRHPVLSLLWYPFALLNEWLMGVTGINCAIFIVAGVLTVCAVYSFLFLYRILHELIGVGRTDALLLVVLFFSFSHIMLTVMVPDHFGLSLFLLTLTLYVAGRKWTDGEQMKAWQTALLCLLTAGVTTTNGVKVWLADAFVNGRRSLSPLRLLVTVAFPVAILAGACLYQDAKYVQPRLEAGRQMEAYHMRKDTIQAVKIAQAKQEKTAKKGIPLAEKGLLQWTDISTPRLPSAVENLFGESIQLHPTHTLQDLFHGRPVIVSYDSALNYAIESLLVALFLLGILCGLRFPLMQLCLSWFAFDMLLHVVLGFGLNEIYIMAAHWLFIFPIAFAFLLRPLNRPYRRLLRFLLLLLTLFLWGYNGYYMSTTLLSL</sequence>
<evidence type="ECO:0000256" key="1">
    <source>
        <dbReference type="SAM" id="Phobius"/>
    </source>
</evidence>
<dbReference type="HOGENOM" id="CLU_032211_0_0_10"/>
<keyword evidence="1" id="KW-0812">Transmembrane</keyword>
<organism evidence="2 3">
    <name type="scientific">Hoylesella marshii DSM 16973 = JCM 13450</name>
    <dbReference type="NCBI Taxonomy" id="862515"/>
    <lineage>
        <taxon>Bacteria</taxon>
        <taxon>Pseudomonadati</taxon>
        <taxon>Bacteroidota</taxon>
        <taxon>Bacteroidia</taxon>
        <taxon>Bacteroidales</taxon>
        <taxon>Prevotellaceae</taxon>
        <taxon>Hoylesella</taxon>
    </lineage>
</organism>
<feature type="transmembrane region" description="Helical" evidence="1">
    <location>
        <begin position="223"/>
        <end position="243"/>
    </location>
</feature>